<reference evidence="2" key="1">
    <citation type="journal article" date="2012" name="Science">
        <title>Fermentation, hydrogen, and sulfur metabolism in multiple uncultivated bacterial phyla.</title>
        <authorList>
            <person name="Wrighton K.C."/>
            <person name="Thomas B.C."/>
            <person name="Sharon I."/>
            <person name="Miller C.S."/>
            <person name="Castelle C.J."/>
            <person name="VerBerkmoes N.C."/>
            <person name="Wilkins M.J."/>
            <person name="Hettich R.L."/>
            <person name="Lipton M.S."/>
            <person name="Williams K.H."/>
            <person name="Long P.E."/>
            <person name="Banfield J.F."/>
        </authorList>
    </citation>
    <scope>NUCLEOTIDE SEQUENCE [LARGE SCALE GENOMIC DNA]</scope>
</reference>
<dbReference type="SUPFAM" id="SSF54495">
    <property type="entry name" value="UBC-like"/>
    <property type="match status" value="1"/>
</dbReference>
<dbReference type="EMBL" id="AMFJ01000331">
    <property type="protein sequence ID" value="EKE28453.1"/>
    <property type="molecule type" value="Genomic_DNA"/>
</dbReference>
<sequence>MQMPEWIKRNPEKNLKRIQHESEKIRNSFPSFELLQKDDLSLYWKGQLATNCKNVYSIEIHYTDEYPYSPPIALVLDKDVKNYCLSAGLHGCHNWGEEMGGIHVCVIDPKDTVNVRWHKDHSAASMIIWTAEWLHAYEVKRVTGKWILPE</sequence>
<protein>
    <recommendedName>
        <fullName evidence="1">Type II CBASS E2 protein domain-containing protein</fullName>
    </recommendedName>
</protein>
<evidence type="ECO:0000259" key="1">
    <source>
        <dbReference type="Pfam" id="PF26395"/>
    </source>
</evidence>
<dbReference type="Pfam" id="PF26395">
    <property type="entry name" value="E2-CBASS"/>
    <property type="match status" value="1"/>
</dbReference>
<gene>
    <name evidence="2" type="ORF">ACD_3C00057G0003</name>
</gene>
<organism evidence="2">
    <name type="scientific">uncultured bacterium</name>
    <name type="common">gcode 4</name>
    <dbReference type="NCBI Taxonomy" id="1234023"/>
    <lineage>
        <taxon>Bacteria</taxon>
        <taxon>environmental samples</taxon>
    </lineage>
</organism>
<name>K2FZR3_9BACT</name>
<dbReference type="AlphaFoldDB" id="K2FZR3"/>
<comment type="caution">
    <text evidence="2">The sequence shown here is derived from an EMBL/GenBank/DDBJ whole genome shotgun (WGS) entry which is preliminary data.</text>
</comment>
<dbReference type="InterPro" id="IPR016135">
    <property type="entry name" value="UBQ-conjugating_enzyme/RWD"/>
</dbReference>
<dbReference type="InterPro" id="IPR058588">
    <property type="entry name" value="E2-CBASS"/>
</dbReference>
<accession>K2FZR3</accession>
<feature type="domain" description="Type II CBASS E2 protein" evidence="1">
    <location>
        <begin position="23"/>
        <end position="148"/>
    </location>
</feature>
<evidence type="ECO:0000313" key="2">
    <source>
        <dbReference type="EMBL" id="EKE28453.1"/>
    </source>
</evidence>
<proteinExistence type="predicted"/>